<accession>A0A173E037</accession>
<dbReference type="NCBIfam" id="NF047332">
    <property type="entry name" value="Chlamy_GarD"/>
    <property type="match status" value="1"/>
</dbReference>
<dbReference type="GeneID" id="81478551"/>
<feature type="region of interest" description="Disordered" evidence="1">
    <location>
        <begin position="357"/>
        <end position="399"/>
    </location>
</feature>
<sequence>MVSPLRGNLYNRELVSSLCELANPTSPHPILTIPEGPLNQLNEGTPASNTSIANLMRLHHIQPPLSYVDNGNINTCSGVKKKPSVSIFHIRPYFIQFNDTENRSKIEQFLYYLCKVVSILLSPVLGKVIHHVFIIYQLAKQYFTLRFNERSIINFITKDETISSWRKGEYIASASALNHSKRSLLYLIAERVANLILGIVSLFSICALVIAIVLCFRAGTRLFDLIAAFAPLAMIISMWDTELSSSISALLTCGIIYAIPGAILYPFFTNPSLEIIFVSGIISCVLGMIYFVFYSITHTCTRRAISSINRSLLSLHISEQIHESGVPNTSLSRSVAKNCLDPYSSLLNRQTFSEEAALGPEEPSYPQDLSGILPLPPPPPYTDRELPPSYEEAIREGRR</sequence>
<protein>
    <submittedName>
        <fullName evidence="3">Uncharacterized protein</fullName>
    </submittedName>
</protein>
<dbReference type="EMBL" id="CP015840">
    <property type="protein sequence ID" value="ANG66552.1"/>
    <property type="molecule type" value="Genomic_DNA"/>
</dbReference>
<dbReference type="OrthoDB" id="19197at2"/>
<dbReference type="RefSeq" id="WP_051273838.1">
    <property type="nucleotide sequence ID" value="NZ_CP015840.1"/>
</dbReference>
<gene>
    <name evidence="3" type="ORF">M787_004430</name>
</gene>
<proteinExistence type="predicted"/>
<feature type="transmembrane region" description="Helical" evidence="2">
    <location>
        <begin position="275"/>
        <end position="296"/>
    </location>
</feature>
<keyword evidence="2" id="KW-1133">Transmembrane helix</keyword>
<evidence type="ECO:0000256" key="1">
    <source>
        <dbReference type="SAM" id="MobiDB-lite"/>
    </source>
</evidence>
<reference evidence="3 4" key="1">
    <citation type="journal article" date="2014" name="Syst. Appl. Microbiol.">
        <title>Evidence for the existence of two new members of the family Chlamydiaceae and proposal of Chlamydia avium sp. nov. and Chlamydia gallinacea sp. nov.</title>
        <authorList>
            <person name="Sachse K."/>
            <person name="Laroucau K."/>
            <person name="Riege K."/>
            <person name="Wehner S."/>
            <person name="Dilcher M."/>
            <person name="Creasy H.H."/>
            <person name="Weidmann M."/>
            <person name="Myers G."/>
            <person name="Vorimore F."/>
            <person name="Vicari N."/>
            <person name="Magnino S."/>
            <person name="Liebler-Tenorio E."/>
            <person name="Ruettger A."/>
            <person name="Bavoil P.M."/>
            <person name="Hufert F.T."/>
            <person name="Rossello-Mora R."/>
            <person name="Marz M."/>
        </authorList>
    </citation>
    <scope>NUCLEOTIDE SEQUENCE [LARGE SCALE GENOMIC DNA]</scope>
    <source>
        <strain evidence="3 4">08-1274/3</strain>
    </source>
</reference>
<feature type="transmembrane region" description="Helical" evidence="2">
    <location>
        <begin position="245"/>
        <end position="268"/>
    </location>
</feature>
<organism evidence="3 4">
    <name type="scientific">Chlamydia gallinacea 08-1274/3</name>
    <dbReference type="NCBI Taxonomy" id="1143323"/>
    <lineage>
        <taxon>Bacteria</taxon>
        <taxon>Pseudomonadati</taxon>
        <taxon>Chlamydiota</taxon>
        <taxon>Chlamydiia</taxon>
        <taxon>Chlamydiales</taxon>
        <taxon>Chlamydiaceae</taxon>
        <taxon>Chlamydia/Chlamydophila group</taxon>
        <taxon>Chlamydia</taxon>
    </lineage>
</organism>
<dbReference type="KEGG" id="cgz:M787_004430"/>
<dbReference type="AlphaFoldDB" id="A0A173E037"/>
<evidence type="ECO:0000313" key="3">
    <source>
        <dbReference type="EMBL" id="ANG66552.1"/>
    </source>
</evidence>
<dbReference type="STRING" id="1143323.M787_004430"/>
<dbReference type="Proteomes" id="UP000019147">
    <property type="component" value="Chromosome"/>
</dbReference>
<feature type="transmembrane region" description="Helical" evidence="2">
    <location>
        <begin position="192"/>
        <end position="215"/>
    </location>
</feature>
<evidence type="ECO:0000313" key="4">
    <source>
        <dbReference type="Proteomes" id="UP000019147"/>
    </source>
</evidence>
<keyword evidence="2" id="KW-0472">Membrane</keyword>
<feature type="compositionally biased region" description="Basic and acidic residues" evidence="1">
    <location>
        <begin position="382"/>
        <end position="399"/>
    </location>
</feature>
<keyword evidence="2" id="KW-0812">Transmembrane</keyword>
<name>A0A173E037_9CHLA</name>
<evidence type="ECO:0000256" key="2">
    <source>
        <dbReference type="SAM" id="Phobius"/>
    </source>
</evidence>